<proteinExistence type="predicted"/>
<protein>
    <submittedName>
        <fullName evidence="3">Uncharacterized protein</fullName>
    </submittedName>
</protein>
<name>A0A6I2F8D5_9MICO</name>
<sequence length="260" mass="26913">MTVSSRGADVLGPQGFDAKGFDAAGFDPDGIDAERTVVVRGRAAASEWPDGDGEVEIEVDRTIVVERPGEADRTVVVERGGAFDETVVVIRPGTDAPSGHVPADEADEADRTVVVRRAADAESEADADADRTVVVVDRVHQAPEAEAAPLRTSRRVRSTKRRRALQPAPLDPATLRPARPGAGAGAIDAYPVRPVRTIAAASAPPLGVDADEPTRATDADLPSLARRSRRRAVGSVVAVAATGVFSVAGLVTLGVLALAG</sequence>
<dbReference type="AlphaFoldDB" id="A0A6I2F8D5"/>
<evidence type="ECO:0000313" key="4">
    <source>
        <dbReference type="Proteomes" id="UP000431080"/>
    </source>
</evidence>
<gene>
    <name evidence="3" type="ORF">GE115_17795</name>
</gene>
<dbReference type="Proteomes" id="UP000431080">
    <property type="component" value="Unassembled WGS sequence"/>
</dbReference>
<reference evidence="3 4" key="1">
    <citation type="submission" date="2019-10" db="EMBL/GenBank/DDBJ databases">
        <authorList>
            <person name="Nie G."/>
            <person name="Ming H."/>
            <person name="Yi B."/>
        </authorList>
    </citation>
    <scope>NUCLEOTIDE SEQUENCE [LARGE SCALE GENOMIC DNA]</scope>
    <source>
        <strain evidence="3 4">CFH 90414</strain>
    </source>
</reference>
<evidence type="ECO:0000256" key="2">
    <source>
        <dbReference type="SAM" id="Phobius"/>
    </source>
</evidence>
<feature type="transmembrane region" description="Helical" evidence="2">
    <location>
        <begin position="236"/>
        <end position="259"/>
    </location>
</feature>
<accession>A0A6I2F8D5</accession>
<keyword evidence="2" id="KW-1133">Transmembrane helix</keyword>
<dbReference type="EMBL" id="WJIF01000016">
    <property type="protein sequence ID" value="MRG61715.1"/>
    <property type="molecule type" value="Genomic_DNA"/>
</dbReference>
<organism evidence="3 4">
    <name type="scientific">Agromyces agglutinans</name>
    <dbReference type="NCBI Taxonomy" id="2662258"/>
    <lineage>
        <taxon>Bacteria</taxon>
        <taxon>Bacillati</taxon>
        <taxon>Actinomycetota</taxon>
        <taxon>Actinomycetes</taxon>
        <taxon>Micrococcales</taxon>
        <taxon>Microbacteriaceae</taxon>
        <taxon>Agromyces</taxon>
    </lineage>
</organism>
<feature type="compositionally biased region" description="Basic residues" evidence="1">
    <location>
        <begin position="152"/>
        <end position="164"/>
    </location>
</feature>
<evidence type="ECO:0000313" key="3">
    <source>
        <dbReference type="EMBL" id="MRG61715.1"/>
    </source>
</evidence>
<keyword evidence="2" id="KW-0472">Membrane</keyword>
<feature type="region of interest" description="Disordered" evidence="1">
    <location>
        <begin position="144"/>
        <end position="182"/>
    </location>
</feature>
<evidence type="ECO:0000256" key="1">
    <source>
        <dbReference type="SAM" id="MobiDB-lite"/>
    </source>
</evidence>
<keyword evidence="2" id="KW-0812">Transmembrane</keyword>
<keyword evidence="4" id="KW-1185">Reference proteome</keyword>
<comment type="caution">
    <text evidence="3">The sequence shown here is derived from an EMBL/GenBank/DDBJ whole genome shotgun (WGS) entry which is preliminary data.</text>
</comment>
<dbReference type="RefSeq" id="WP_153686094.1">
    <property type="nucleotide sequence ID" value="NZ_WJIF01000016.1"/>
</dbReference>